<reference evidence="2 3" key="1">
    <citation type="journal article" date="2018" name="Sci. Rep.">
        <title>Comparative genomics provides insights into the lifestyle and reveals functional heterogeneity of dark septate endophytic fungi.</title>
        <authorList>
            <person name="Knapp D.G."/>
            <person name="Nemeth J.B."/>
            <person name="Barry K."/>
            <person name="Hainaut M."/>
            <person name="Henrissat B."/>
            <person name="Johnson J."/>
            <person name="Kuo A."/>
            <person name="Lim J.H.P."/>
            <person name="Lipzen A."/>
            <person name="Nolan M."/>
            <person name="Ohm R.A."/>
            <person name="Tamas L."/>
            <person name="Grigoriev I.V."/>
            <person name="Spatafora J.W."/>
            <person name="Nagy L.G."/>
            <person name="Kovacs G.M."/>
        </authorList>
    </citation>
    <scope>NUCLEOTIDE SEQUENCE [LARGE SCALE GENOMIC DNA]</scope>
    <source>
        <strain evidence="2 3">DSE2036</strain>
    </source>
</reference>
<protein>
    <submittedName>
        <fullName evidence="2">Uncharacterized protein</fullName>
    </submittedName>
</protein>
<dbReference type="EMBL" id="KZ805449">
    <property type="protein sequence ID" value="PVH96980.1"/>
    <property type="molecule type" value="Genomic_DNA"/>
</dbReference>
<dbReference type="OrthoDB" id="3797833at2759"/>
<organism evidence="2 3">
    <name type="scientific">Periconia macrospinosa</name>
    <dbReference type="NCBI Taxonomy" id="97972"/>
    <lineage>
        <taxon>Eukaryota</taxon>
        <taxon>Fungi</taxon>
        <taxon>Dikarya</taxon>
        <taxon>Ascomycota</taxon>
        <taxon>Pezizomycotina</taxon>
        <taxon>Dothideomycetes</taxon>
        <taxon>Pleosporomycetidae</taxon>
        <taxon>Pleosporales</taxon>
        <taxon>Massarineae</taxon>
        <taxon>Periconiaceae</taxon>
        <taxon>Periconia</taxon>
    </lineage>
</organism>
<evidence type="ECO:0000313" key="2">
    <source>
        <dbReference type="EMBL" id="PVH96980.1"/>
    </source>
</evidence>
<dbReference type="Proteomes" id="UP000244855">
    <property type="component" value="Unassembled WGS sequence"/>
</dbReference>
<keyword evidence="1" id="KW-1133">Transmembrane helix</keyword>
<keyword evidence="1" id="KW-0472">Membrane</keyword>
<proteinExistence type="predicted"/>
<gene>
    <name evidence="2" type="ORF">DM02DRAFT_658707</name>
</gene>
<feature type="transmembrane region" description="Helical" evidence="1">
    <location>
        <begin position="139"/>
        <end position="161"/>
    </location>
</feature>
<name>A0A2V1DFV4_9PLEO</name>
<keyword evidence="1" id="KW-0812">Transmembrane</keyword>
<evidence type="ECO:0000256" key="1">
    <source>
        <dbReference type="SAM" id="Phobius"/>
    </source>
</evidence>
<accession>A0A2V1DFV4</accession>
<dbReference type="AlphaFoldDB" id="A0A2V1DFV4"/>
<evidence type="ECO:0000313" key="3">
    <source>
        <dbReference type="Proteomes" id="UP000244855"/>
    </source>
</evidence>
<keyword evidence="3" id="KW-1185">Reference proteome</keyword>
<feature type="transmembrane region" description="Helical" evidence="1">
    <location>
        <begin position="28"/>
        <end position="51"/>
    </location>
</feature>
<sequence length="667" mass="75413">MPLLPDIPSQYVRKGWWRNLTAPGYRQYLWTATNLEAVIIIGVLGILGTLAGGRLWPVIRHYLQPALQLHDPENKRNRLSRAAAVKALWAEMKQMGENIVNVLFEEHGCKNKVKATLGTLRGSHRKALNQVQNDIDPRFGVFAILNIAGFAVFGLFIPFFLAEGLQGQTVVQATQAFREHYAFNSRLHTNHRQVRDRVFADLRECVLTTGAWKISKYCTNLHATLPSYKVENFNLTDSTLNDPPYRLLQNRGNRNFKALRFSQKMSLQDIAFNTDARGNKLLHELTCVPISLDNYITPLNTSFQLEVGDLIPYSSSDFASWVRDQYVIHKSTLLHTSNALGSGRVIRQMKEVGNDSTREHLEPLANEGNQGATWYQTNVDSTLPWIDTKRPSQSHSRTRESVIYGVIRAVLEQGTQNFLITYKPGEQYPMAEVESEDPIYGAHYRGKGQYFPDREISALFCAEVFKMCSKDECMELRVMGFLTGESDGGPKSNIDEDILAQLYPPLMSVWASISIDPIYGNQASSVVMPSFFHHTRENPKSWQDEVEQMFIRSMLQVRYYTKYWAEAASLHGTPFQGDPDGYFSSFSGTLIYQNADHTNINICGFFATACGYLYILAGSHWFVLFWPLAHPLKSAALVVVAFSKLCHQVSKLRGNSIHEDGGAVRTV</sequence>